<reference evidence="1" key="1">
    <citation type="journal article" date="2015" name="Nature">
        <title>Complex archaea that bridge the gap between prokaryotes and eukaryotes.</title>
        <authorList>
            <person name="Spang A."/>
            <person name="Saw J.H."/>
            <person name="Jorgensen S.L."/>
            <person name="Zaremba-Niedzwiedzka K."/>
            <person name="Martijn J."/>
            <person name="Lind A.E."/>
            <person name="van Eijk R."/>
            <person name="Schleper C."/>
            <person name="Guy L."/>
            <person name="Ettema T.J."/>
        </authorList>
    </citation>
    <scope>NUCLEOTIDE SEQUENCE</scope>
</reference>
<gene>
    <name evidence="1" type="ORF">LCGC14_1536080</name>
</gene>
<accession>A0A0F9IUI8</accession>
<feature type="non-terminal residue" evidence="1">
    <location>
        <position position="136"/>
    </location>
</feature>
<name>A0A0F9IUI8_9ZZZZ</name>
<comment type="caution">
    <text evidence="1">The sequence shown here is derived from an EMBL/GenBank/DDBJ whole genome shotgun (WGS) entry which is preliminary data.</text>
</comment>
<sequence length="136" mass="15429">MSPEYQQDMSQVQKWGDVVPVGWYHIRIDKGEERQSEAGFPTWWLWLKVQQEPFVGKVIMAICSLQPHALALLKAFYVACSYEPGQEGHNPEKVTGSECYVLVEHDVWKGDTRAKVPPYGVRSLQEGLPQGAKLVD</sequence>
<evidence type="ECO:0000313" key="1">
    <source>
        <dbReference type="EMBL" id="KKM61003.1"/>
    </source>
</evidence>
<protein>
    <submittedName>
        <fullName evidence="1">Uncharacterized protein</fullName>
    </submittedName>
</protein>
<dbReference type="EMBL" id="LAZR01011570">
    <property type="protein sequence ID" value="KKM61003.1"/>
    <property type="molecule type" value="Genomic_DNA"/>
</dbReference>
<dbReference type="AlphaFoldDB" id="A0A0F9IUI8"/>
<proteinExistence type="predicted"/>
<organism evidence="1">
    <name type="scientific">marine sediment metagenome</name>
    <dbReference type="NCBI Taxonomy" id="412755"/>
    <lineage>
        <taxon>unclassified sequences</taxon>
        <taxon>metagenomes</taxon>
        <taxon>ecological metagenomes</taxon>
    </lineage>
</organism>